<dbReference type="Proteomes" id="UP001605036">
    <property type="component" value="Unassembled WGS sequence"/>
</dbReference>
<comment type="caution">
    <text evidence="2">The sequence shown here is derived from an EMBL/GenBank/DDBJ whole genome shotgun (WGS) entry which is preliminary data.</text>
</comment>
<dbReference type="EMBL" id="JBHFFA010000003">
    <property type="protein sequence ID" value="KAL2634064.1"/>
    <property type="molecule type" value="Genomic_DNA"/>
</dbReference>
<keyword evidence="3" id="KW-1185">Reference proteome</keyword>
<evidence type="ECO:0000256" key="1">
    <source>
        <dbReference type="SAM" id="MobiDB-lite"/>
    </source>
</evidence>
<protein>
    <recommendedName>
        <fullName evidence="4">Retrotransposon gag domain-containing protein</fullName>
    </recommendedName>
</protein>
<organism evidence="2 3">
    <name type="scientific">Riccia fluitans</name>
    <dbReference type="NCBI Taxonomy" id="41844"/>
    <lineage>
        <taxon>Eukaryota</taxon>
        <taxon>Viridiplantae</taxon>
        <taxon>Streptophyta</taxon>
        <taxon>Embryophyta</taxon>
        <taxon>Marchantiophyta</taxon>
        <taxon>Marchantiopsida</taxon>
        <taxon>Marchantiidae</taxon>
        <taxon>Marchantiales</taxon>
        <taxon>Ricciaceae</taxon>
        <taxon>Riccia</taxon>
    </lineage>
</organism>
<dbReference type="AlphaFoldDB" id="A0ABD1YUF1"/>
<evidence type="ECO:0000313" key="3">
    <source>
        <dbReference type="Proteomes" id="UP001605036"/>
    </source>
</evidence>
<accession>A0ABD1YUF1</accession>
<evidence type="ECO:0000313" key="2">
    <source>
        <dbReference type="EMBL" id="KAL2634064.1"/>
    </source>
</evidence>
<name>A0ABD1YUF1_9MARC</name>
<evidence type="ECO:0008006" key="4">
    <source>
        <dbReference type="Google" id="ProtNLM"/>
    </source>
</evidence>
<reference evidence="2 3" key="1">
    <citation type="submission" date="2024-09" db="EMBL/GenBank/DDBJ databases">
        <title>Chromosome-scale assembly of Riccia fluitans.</title>
        <authorList>
            <person name="Paukszto L."/>
            <person name="Sawicki J."/>
            <person name="Karawczyk K."/>
            <person name="Piernik-Szablinska J."/>
            <person name="Szczecinska M."/>
            <person name="Mazdziarz M."/>
        </authorList>
    </citation>
    <scope>NUCLEOTIDE SEQUENCE [LARGE SCALE GENOMIC DNA]</scope>
    <source>
        <strain evidence="2">Rf_01</strain>
        <tissue evidence="2">Aerial parts of the thallus</tissue>
    </source>
</reference>
<gene>
    <name evidence="2" type="ORF">R1flu_005543</name>
</gene>
<feature type="compositionally biased region" description="Basic and acidic residues" evidence="1">
    <location>
        <begin position="1"/>
        <end position="12"/>
    </location>
</feature>
<feature type="compositionally biased region" description="Polar residues" evidence="1">
    <location>
        <begin position="32"/>
        <end position="49"/>
    </location>
</feature>
<feature type="region of interest" description="Disordered" evidence="1">
    <location>
        <begin position="1"/>
        <end position="49"/>
    </location>
</feature>
<sequence length="247" mass="28153">MLNDSDKLDSGKRTQSRRRYRPSVWDDDLANGSIQCSSQHPTPEDTTINSSSWESMEELAAIVELSWTWTQAEEDCKIRDNFETVHPENNDMIDLDTCLENFSLNHWKRFPPMSAKLKRMIMSVKKLTTDPMGAFITRFKVYQYQIGNETDNSVILDHFLNSLSGFIGYGTMNVVHPSMLEDAYEMAMRMEGTYEPHMLQLDVWRTFGPEGAQGHNMPPLSAAPSPYVLPAPPIPVAQVEALQMSRE</sequence>
<proteinExistence type="predicted"/>